<dbReference type="InterPro" id="IPR004839">
    <property type="entry name" value="Aminotransferase_I/II_large"/>
</dbReference>
<dbReference type="Pfam" id="PF00155">
    <property type="entry name" value="Aminotran_1_2"/>
    <property type="match status" value="1"/>
</dbReference>
<reference evidence="2 3" key="1">
    <citation type="submission" date="2018-06" db="EMBL/GenBank/DDBJ databases">
        <authorList>
            <consortium name="Pathogen Informatics"/>
            <person name="Doyle S."/>
        </authorList>
    </citation>
    <scope>NUCLEOTIDE SEQUENCE [LARGE SCALE GENOMIC DNA]</scope>
    <source>
        <strain evidence="2 3">NCTC11807</strain>
    </source>
</reference>
<dbReference type="GO" id="GO:0030170">
    <property type="term" value="F:pyridoxal phosphate binding"/>
    <property type="evidence" value="ECO:0007669"/>
    <property type="project" value="InterPro"/>
</dbReference>
<evidence type="ECO:0000259" key="1">
    <source>
        <dbReference type="Pfam" id="PF00155"/>
    </source>
</evidence>
<dbReference type="GO" id="GO:0004400">
    <property type="term" value="F:histidinol-phosphate transaminase activity"/>
    <property type="evidence" value="ECO:0007669"/>
    <property type="project" value="UniProtKB-EC"/>
</dbReference>
<keyword evidence="2" id="KW-0808">Transferase</keyword>
<dbReference type="Gene3D" id="3.40.640.10">
    <property type="entry name" value="Type I PLP-dependent aspartate aminotransferase-like (Major domain)"/>
    <property type="match status" value="1"/>
</dbReference>
<dbReference type="Proteomes" id="UP000255425">
    <property type="component" value="Unassembled WGS sequence"/>
</dbReference>
<dbReference type="EC" id="2.6.1.9" evidence="2"/>
<gene>
    <name evidence="2" type="primary">hisC_1</name>
    <name evidence="2" type="ORF">NCTC11807_00260</name>
</gene>
<keyword evidence="3" id="KW-1185">Reference proteome</keyword>
<dbReference type="InterPro" id="IPR015424">
    <property type="entry name" value="PyrdxlP-dep_Trfase"/>
</dbReference>
<evidence type="ECO:0000313" key="2">
    <source>
        <dbReference type="EMBL" id="SUM67663.1"/>
    </source>
</evidence>
<evidence type="ECO:0000313" key="3">
    <source>
        <dbReference type="Proteomes" id="UP000255425"/>
    </source>
</evidence>
<dbReference type="InterPro" id="IPR015421">
    <property type="entry name" value="PyrdxlP-dep_Trfase_major"/>
</dbReference>
<sequence>MSKAFGLAGLRLGAIVSHEQTIHLIKRIEHPYPLNSLTLKVATTLFTKQAKTLAFIQRQRALAT</sequence>
<accession>A0A380GY32</accession>
<dbReference type="SUPFAM" id="SSF53383">
    <property type="entry name" value="PLP-dependent transferases"/>
    <property type="match status" value="1"/>
</dbReference>
<name>A0A380GY32_9STAP</name>
<dbReference type="Gene3D" id="3.90.1150.10">
    <property type="entry name" value="Aspartate Aminotransferase, domain 1"/>
    <property type="match status" value="1"/>
</dbReference>
<feature type="domain" description="Aminotransferase class I/classII large" evidence="1">
    <location>
        <begin position="1"/>
        <end position="59"/>
    </location>
</feature>
<proteinExistence type="predicted"/>
<dbReference type="AlphaFoldDB" id="A0A380GY32"/>
<organism evidence="2 3">
    <name type="scientific">Staphylococcus saccharolyticus</name>
    <dbReference type="NCBI Taxonomy" id="33028"/>
    <lineage>
        <taxon>Bacteria</taxon>
        <taxon>Bacillati</taxon>
        <taxon>Bacillota</taxon>
        <taxon>Bacilli</taxon>
        <taxon>Bacillales</taxon>
        <taxon>Staphylococcaceae</taxon>
        <taxon>Staphylococcus</taxon>
    </lineage>
</organism>
<protein>
    <submittedName>
        <fullName evidence="2">Histidinol-phosphate aminotransferase</fullName>
        <ecNumber evidence="2">2.6.1.9</ecNumber>
    </submittedName>
</protein>
<dbReference type="InterPro" id="IPR015422">
    <property type="entry name" value="PyrdxlP-dep_Trfase_small"/>
</dbReference>
<keyword evidence="2" id="KW-0032">Aminotransferase</keyword>
<dbReference type="EMBL" id="UHDZ01000001">
    <property type="protein sequence ID" value="SUM67663.1"/>
    <property type="molecule type" value="Genomic_DNA"/>
</dbReference>